<evidence type="ECO:0000256" key="5">
    <source>
        <dbReference type="RuleBase" id="RU004404"/>
    </source>
</evidence>
<dbReference type="CDD" id="cd06782">
    <property type="entry name" value="cpPDZ_CPP-like"/>
    <property type="match status" value="1"/>
</dbReference>
<keyword evidence="3 5" id="KW-0378">Hydrolase</keyword>
<dbReference type="STRING" id="1798515.A3B35_03060"/>
<comment type="similarity">
    <text evidence="1 5">Belongs to the peptidase S41A family.</text>
</comment>
<dbReference type="PANTHER" id="PTHR32060">
    <property type="entry name" value="TAIL-SPECIFIC PROTEASE"/>
    <property type="match status" value="1"/>
</dbReference>
<dbReference type="NCBIfam" id="TIGR00225">
    <property type="entry name" value="prc"/>
    <property type="match status" value="1"/>
</dbReference>
<name>A0A1F6ESZ8_9BACT</name>
<evidence type="ECO:0000256" key="4">
    <source>
        <dbReference type="ARBA" id="ARBA00022825"/>
    </source>
</evidence>
<dbReference type="Gene3D" id="3.90.226.10">
    <property type="entry name" value="2-enoyl-CoA Hydratase, Chain A, domain 1"/>
    <property type="match status" value="1"/>
</dbReference>
<evidence type="ECO:0000256" key="6">
    <source>
        <dbReference type="SAM" id="Phobius"/>
    </source>
</evidence>
<dbReference type="EMBL" id="MFMC01000041">
    <property type="protein sequence ID" value="OGG76764.1"/>
    <property type="molecule type" value="Genomic_DNA"/>
</dbReference>
<dbReference type="PROSITE" id="PS50106">
    <property type="entry name" value="PDZ"/>
    <property type="match status" value="1"/>
</dbReference>
<accession>A0A1F6ESZ8</accession>
<dbReference type="GO" id="GO:0004175">
    <property type="term" value="F:endopeptidase activity"/>
    <property type="evidence" value="ECO:0007669"/>
    <property type="project" value="TreeGrafter"/>
</dbReference>
<dbReference type="AlphaFoldDB" id="A0A1F6ESZ8"/>
<dbReference type="CDD" id="cd07560">
    <property type="entry name" value="Peptidase_S41_CPP"/>
    <property type="match status" value="1"/>
</dbReference>
<dbReference type="SMART" id="SM00245">
    <property type="entry name" value="TSPc"/>
    <property type="match status" value="1"/>
</dbReference>
<dbReference type="PANTHER" id="PTHR32060:SF30">
    <property type="entry name" value="CARBOXY-TERMINAL PROCESSING PROTEASE CTPA"/>
    <property type="match status" value="1"/>
</dbReference>
<dbReference type="InterPro" id="IPR041489">
    <property type="entry name" value="PDZ_6"/>
</dbReference>
<dbReference type="GO" id="GO:0008236">
    <property type="term" value="F:serine-type peptidase activity"/>
    <property type="evidence" value="ECO:0007669"/>
    <property type="project" value="UniProtKB-KW"/>
</dbReference>
<dbReference type="GO" id="GO:0007165">
    <property type="term" value="P:signal transduction"/>
    <property type="evidence" value="ECO:0007669"/>
    <property type="project" value="TreeGrafter"/>
</dbReference>
<keyword evidence="4 5" id="KW-0720">Serine protease</keyword>
<comment type="caution">
    <text evidence="8">The sequence shown here is derived from an EMBL/GenBank/DDBJ whole genome shotgun (WGS) entry which is preliminary data.</text>
</comment>
<dbReference type="InterPro" id="IPR005151">
    <property type="entry name" value="Tail-specific_protease"/>
</dbReference>
<feature type="domain" description="PDZ" evidence="7">
    <location>
        <begin position="127"/>
        <end position="187"/>
    </location>
</feature>
<dbReference type="Gene3D" id="3.30.750.44">
    <property type="match status" value="1"/>
</dbReference>
<dbReference type="SMART" id="SM00228">
    <property type="entry name" value="PDZ"/>
    <property type="match status" value="1"/>
</dbReference>
<gene>
    <name evidence="8" type="ORF">A3B35_03060</name>
</gene>
<keyword evidence="6" id="KW-1133">Transmembrane helix</keyword>
<evidence type="ECO:0000256" key="1">
    <source>
        <dbReference type="ARBA" id="ARBA00009179"/>
    </source>
</evidence>
<evidence type="ECO:0000256" key="3">
    <source>
        <dbReference type="ARBA" id="ARBA00022801"/>
    </source>
</evidence>
<evidence type="ECO:0000313" key="8">
    <source>
        <dbReference type="EMBL" id="OGG76764.1"/>
    </source>
</evidence>
<dbReference type="Pfam" id="PF03572">
    <property type="entry name" value="Peptidase_S41"/>
    <property type="match status" value="1"/>
</dbReference>
<organism evidence="8 9">
    <name type="scientific">Candidatus Kaiserbacteria bacterium RIFCSPLOWO2_01_FULL_54_24</name>
    <dbReference type="NCBI Taxonomy" id="1798515"/>
    <lineage>
        <taxon>Bacteria</taxon>
        <taxon>Candidatus Kaiseribacteriota</taxon>
    </lineage>
</organism>
<evidence type="ECO:0000256" key="2">
    <source>
        <dbReference type="ARBA" id="ARBA00022670"/>
    </source>
</evidence>
<dbReference type="GO" id="GO:0006508">
    <property type="term" value="P:proteolysis"/>
    <property type="evidence" value="ECO:0007669"/>
    <property type="project" value="UniProtKB-KW"/>
</dbReference>
<dbReference type="InterPro" id="IPR004447">
    <property type="entry name" value="Peptidase_S41A"/>
</dbReference>
<dbReference type="FunFam" id="2.30.42.10:FF:000063">
    <property type="entry name" value="Peptidase, S41 family"/>
    <property type="match status" value="1"/>
</dbReference>
<evidence type="ECO:0000313" key="9">
    <source>
        <dbReference type="Proteomes" id="UP000177215"/>
    </source>
</evidence>
<dbReference type="SUPFAM" id="SSF50156">
    <property type="entry name" value="PDZ domain-like"/>
    <property type="match status" value="1"/>
</dbReference>
<dbReference type="InterPro" id="IPR029045">
    <property type="entry name" value="ClpP/crotonase-like_dom_sf"/>
</dbReference>
<feature type="transmembrane region" description="Helical" evidence="6">
    <location>
        <begin position="21"/>
        <end position="42"/>
    </location>
</feature>
<sequence length="419" mass="45193">MSSETSELPFRNGGVVSRRTAIVGGLLMFAIGIALGVVFVFGGGAAAQLTIPPEDVDFSPVWKAWRVIDEKFVPAAVATSTQVATSTAEKNQERVWGMIQGLAGSLEDPYTFFLPPKENEIFADDISGAFEGVGMEIAVKNQVLTVVSPLKGSPAERAGIKSGDSILKIDNVETRGMDISTAVSRIRGPKGTQVTFLVMREGFTEPREIKVTREVINVPIVTTKARSDGVFVIELQSFTANSPELFRRALREFVESGSRSLVLDLRGNPGGYLEAAVDMASWFLPTGRVVVTEDYGGNAESVVHRSRGYDVFNENLRMVMLVDRGSASASEILAGALQHYGIAKMVGDRTFGKGSVQELVEITSDTALKITVARWLGPDGEQIPLDGIVPDVEIKNTEEDVKAGKDPQLEKAIEILKGD</sequence>
<keyword evidence="2 5" id="KW-0645">Protease</keyword>
<keyword evidence="6" id="KW-0812">Transmembrane</keyword>
<dbReference type="Proteomes" id="UP000177215">
    <property type="component" value="Unassembled WGS sequence"/>
</dbReference>
<dbReference type="Gene3D" id="2.30.42.10">
    <property type="match status" value="1"/>
</dbReference>
<dbReference type="InterPro" id="IPR036034">
    <property type="entry name" value="PDZ_sf"/>
</dbReference>
<protein>
    <recommendedName>
        <fullName evidence="7">PDZ domain-containing protein</fullName>
    </recommendedName>
</protein>
<proteinExistence type="inferred from homology"/>
<evidence type="ECO:0000259" key="7">
    <source>
        <dbReference type="PROSITE" id="PS50106"/>
    </source>
</evidence>
<dbReference type="GO" id="GO:0030288">
    <property type="term" value="C:outer membrane-bounded periplasmic space"/>
    <property type="evidence" value="ECO:0007669"/>
    <property type="project" value="TreeGrafter"/>
</dbReference>
<dbReference type="Pfam" id="PF17820">
    <property type="entry name" value="PDZ_6"/>
    <property type="match status" value="1"/>
</dbReference>
<dbReference type="SUPFAM" id="SSF52096">
    <property type="entry name" value="ClpP/crotonase"/>
    <property type="match status" value="1"/>
</dbReference>
<keyword evidence="6" id="KW-0472">Membrane</keyword>
<dbReference type="InterPro" id="IPR001478">
    <property type="entry name" value="PDZ"/>
</dbReference>
<reference evidence="8 9" key="1">
    <citation type="journal article" date="2016" name="Nat. Commun.">
        <title>Thousands of microbial genomes shed light on interconnected biogeochemical processes in an aquifer system.</title>
        <authorList>
            <person name="Anantharaman K."/>
            <person name="Brown C.T."/>
            <person name="Hug L.A."/>
            <person name="Sharon I."/>
            <person name="Castelle C.J."/>
            <person name="Probst A.J."/>
            <person name="Thomas B.C."/>
            <person name="Singh A."/>
            <person name="Wilkins M.J."/>
            <person name="Karaoz U."/>
            <person name="Brodie E.L."/>
            <person name="Williams K.H."/>
            <person name="Hubbard S.S."/>
            <person name="Banfield J.F."/>
        </authorList>
    </citation>
    <scope>NUCLEOTIDE SEQUENCE [LARGE SCALE GENOMIC DNA]</scope>
</reference>